<proteinExistence type="predicted"/>
<evidence type="ECO:0000256" key="4">
    <source>
        <dbReference type="ARBA" id="ARBA00022692"/>
    </source>
</evidence>
<dbReference type="AlphaFoldDB" id="A0A926N8M7"/>
<feature type="transmembrane region" description="Helical" evidence="9">
    <location>
        <begin position="20"/>
        <end position="43"/>
    </location>
</feature>
<feature type="transmembrane region" description="Helical" evidence="9">
    <location>
        <begin position="55"/>
        <end position="77"/>
    </location>
</feature>
<dbReference type="GO" id="GO:0005886">
    <property type="term" value="C:plasma membrane"/>
    <property type="evidence" value="ECO:0007669"/>
    <property type="project" value="UniProtKB-SubCell"/>
</dbReference>
<feature type="transmembrane region" description="Helical" evidence="9">
    <location>
        <begin position="247"/>
        <end position="268"/>
    </location>
</feature>
<keyword evidence="5" id="KW-0547">Nucleotide-binding</keyword>
<keyword evidence="3" id="KW-1003">Cell membrane</keyword>
<evidence type="ECO:0000313" key="12">
    <source>
        <dbReference type="EMBL" id="MBD1371693.1"/>
    </source>
</evidence>
<dbReference type="GO" id="GO:0016887">
    <property type="term" value="F:ATP hydrolysis activity"/>
    <property type="evidence" value="ECO:0007669"/>
    <property type="project" value="InterPro"/>
</dbReference>
<feature type="transmembrane region" description="Helical" evidence="9">
    <location>
        <begin position="280"/>
        <end position="301"/>
    </location>
</feature>
<evidence type="ECO:0000256" key="5">
    <source>
        <dbReference type="ARBA" id="ARBA00022741"/>
    </source>
</evidence>
<dbReference type="InterPro" id="IPR017871">
    <property type="entry name" value="ABC_transporter-like_CS"/>
</dbReference>
<keyword evidence="7 9" id="KW-1133">Transmembrane helix</keyword>
<feature type="domain" description="ABC transporter" evidence="10">
    <location>
        <begin position="338"/>
        <end position="571"/>
    </location>
</feature>
<keyword evidence="2" id="KW-0813">Transport</keyword>
<reference evidence="12" key="1">
    <citation type="submission" date="2020-09" db="EMBL/GenBank/DDBJ databases">
        <title>A novel bacterium of genus Hazenella, isolated from South China Sea.</title>
        <authorList>
            <person name="Huang H."/>
            <person name="Mo K."/>
            <person name="Hu Y."/>
        </authorList>
    </citation>
    <scope>NUCLEOTIDE SEQUENCE</scope>
    <source>
        <strain evidence="12">IB182357</strain>
    </source>
</reference>
<dbReference type="EMBL" id="JACXAH010000005">
    <property type="protein sequence ID" value="MBD1371693.1"/>
    <property type="molecule type" value="Genomic_DNA"/>
</dbReference>
<comment type="subcellular location">
    <subcellularLocation>
        <location evidence="1">Cell membrane</location>
        <topology evidence="1">Multi-pass membrane protein</topology>
    </subcellularLocation>
</comment>
<dbReference type="Proteomes" id="UP000661691">
    <property type="component" value="Unassembled WGS sequence"/>
</dbReference>
<dbReference type="SMART" id="SM00382">
    <property type="entry name" value="AAA"/>
    <property type="match status" value="1"/>
</dbReference>
<gene>
    <name evidence="12" type="ORF">IC620_04885</name>
</gene>
<dbReference type="Gene3D" id="1.20.1560.10">
    <property type="entry name" value="ABC transporter type 1, transmembrane domain"/>
    <property type="match status" value="1"/>
</dbReference>
<dbReference type="Pfam" id="PF00005">
    <property type="entry name" value="ABC_tran"/>
    <property type="match status" value="1"/>
</dbReference>
<dbReference type="InterPro" id="IPR039421">
    <property type="entry name" value="Type_1_exporter"/>
</dbReference>
<dbReference type="InterPro" id="IPR027417">
    <property type="entry name" value="P-loop_NTPase"/>
</dbReference>
<evidence type="ECO:0000256" key="2">
    <source>
        <dbReference type="ARBA" id="ARBA00022448"/>
    </source>
</evidence>
<dbReference type="PROSITE" id="PS51257">
    <property type="entry name" value="PROKAR_LIPOPROTEIN"/>
    <property type="match status" value="1"/>
</dbReference>
<keyword evidence="13" id="KW-1185">Reference proteome</keyword>
<feature type="transmembrane region" description="Helical" evidence="9">
    <location>
        <begin position="142"/>
        <end position="166"/>
    </location>
</feature>
<evidence type="ECO:0000256" key="6">
    <source>
        <dbReference type="ARBA" id="ARBA00022840"/>
    </source>
</evidence>
<dbReference type="Gene3D" id="3.40.50.300">
    <property type="entry name" value="P-loop containing nucleotide triphosphate hydrolases"/>
    <property type="match status" value="1"/>
</dbReference>
<comment type="caution">
    <text evidence="12">The sequence shown here is derived from an EMBL/GenBank/DDBJ whole genome shotgun (WGS) entry which is preliminary data.</text>
</comment>
<organism evidence="12 13">
    <name type="scientific">Polycladospora coralii</name>
    <dbReference type="NCBI Taxonomy" id="2771432"/>
    <lineage>
        <taxon>Bacteria</taxon>
        <taxon>Bacillati</taxon>
        <taxon>Bacillota</taxon>
        <taxon>Bacilli</taxon>
        <taxon>Bacillales</taxon>
        <taxon>Thermoactinomycetaceae</taxon>
        <taxon>Polycladospora</taxon>
    </lineage>
</organism>
<evidence type="ECO:0000259" key="11">
    <source>
        <dbReference type="PROSITE" id="PS50929"/>
    </source>
</evidence>
<dbReference type="FunFam" id="3.40.50.300:FF:000221">
    <property type="entry name" value="Multidrug ABC transporter ATP-binding protein"/>
    <property type="match status" value="1"/>
</dbReference>
<name>A0A926N8M7_9BACL</name>
<dbReference type="CDD" id="cd18541">
    <property type="entry name" value="ABC_6TM_TmrB_like"/>
    <property type="match status" value="1"/>
</dbReference>
<dbReference type="PANTHER" id="PTHR43394">
    <property type="entry name" value="ATP-DEPENDENT PERMEASE MDL1, MITOCHONDRIAL"/>
    <property type="match status" value="1"/>
</dbReference>
<dbReference type="InterPro" id="IPR003593">
    <property type="entry name" value="AAA+_ATPase"/>
</dbReference>
<dbReference type="PANTHER" id="PTHR43394:SF1">
    <property type="entry name" value="ATP-BINDING CASSETTE SUB-FAMILY B MEMBER 10, MITOCHONDRIAL"/>
    <property type="match status" value="1"/>
</dbReference>
<dbReference type="SUPFAM" id="SSF90123">
    <property type="entry name" value="ABC transporter transmembrane region"/>
    <property type="match status" value="1"/>
</dbReference>
<dbReference type="InterPro" id="IPR003439">
    <property type="entry name" value="ABC_transporter-like_ATP-bd"/>
</dbReference>
<protein>
    <submittedName>
        <fullName evidence="12">ATP-binding cassette domain-containing protein</fullName>
    </submittedName>
</protein>
<evidence type="ECO:0000256" key="7">
    <source>
        <dbReference type="ARBA" id="ARBA00022989"/>
    </source>
</evidence>
<keyword evidence="4 9" id="KW-0812">Transmembrane</keyword>
<keyword evidence="8 9" id="KW-0472">Membrane</keyword>
<evidence type="ECO:0000256" key="1">
    <source>
        <dbReference type="ARBA" id="ARBA00004651"/>
    </source>
</evidence>
<evidence type="ECO:0000256" key="9">
    <source>
        <dbReference type="SAM" id="Phobius"/>
    </source>
</evidence>
<evidence type="ECO:0000256" key="8">
    <source>
        <dbReference type="ARBA" id="ARBA00023136"/>
    </source>
</evidence>
<sequence>MSVLKDLMWFFKSEKKSYFVGIFILLLIGCLQVILPYAVRIIADGIKAGTLTREVLMMWSVIALGIGITTYFLGYIWRVMLFGAANRLGRLLRNRLYQQFSSMSPQFFHKKRTGDLMAHATNDIRAIEMTAGEGVLTLADSIIKGSVVIIAMVILVDWKLTLVALIPMPFMAYATSKLGTVLHKRFHKAQAAFSDTNDKVQENISGVRVIKAFGQEDAEKKDFDHLLDDVVDKNIAVARVDSMFDPVITMVVGLSYFFTLAYGSYGIINGTLTIGELIQFTMYLGFLIWPLLAFGWLFNIVERGRASYDRVNSLLQTKPDIADQSGARDEVPSGDLVYQIEKYVYPKGNVPVLSHVDFKLKRGETLGIVGKTGSGKSTLLRLLLREFDVAEKEILIGGKSIQSFRLESLRKAIGYVPQDHFLFSTTVAENIAFGKPDATQAEIDRVAKLACIHEDILSFESGYETIVGERGVTLSGGQKQRISIARALLLNPEILILDDSLSAVDAKTEHSILDALRKERAGKTTMISAHRLSAVEQATNIIVLNDGKVIEQGSHRELMEQKGWYRMTYDQQQLESVVMEGGGAIGN</sequence>
<accession>A0A926N8M7</accession>
<dbReference type="GO" id="GO:0015421">
    <property type="term" value="F:ABC-type oligopeptide transporter activity"/>
    <property type="evidence" value="ECO:0007669"/>
    <property type="project" value="TreeGrafter"/>
</dbReference>
<dbReference type="PROSITE" id="PS00211">
    <property type="entry name" value="ABC_TRANSPORTER_1"/>
    <property type="match status" value="1"/>
</dbReference>
<keyword evidence="6 12" id="KW-0067">ATP-binding</keyword>
<evidence type="ECO:0000313" key="13">
    <source>
        <dbReference type="Proteomes" id="UP000661691"/>
    </source>
</evidence>
<dbReference type="GO" id="GO:0005524">
    <property type="term" value="F:ATP binding"/>
    <property type="evidence" value="ECO:0007669"/>
    <property type="project" value="UniProtKB-KW"/>
</dbReference>
<dbReference type="InterPro" id="IPR036640">
    <property type="entry name" value="ABC1_TM_sf"/>
</dbReference>
<dbReference type="FunFam" id="1.20.1560.10:FF:000011">
    <property type="entry name" value="Multidrug ABC transporter ATP-binding protein"/>
    <property type="match status" value="1"/>
</dbReference>
<dbReference type="SUPFAM" id="SSF52540">
    <property type="entry name" value="P-loop containing nucleoside triphosphate hydrolases"/>
    <property type="match status" value="1"/>
</dbReference>
<dbReference type="Pfam" id="PF00664">
    <property type="entry name" value="ABC_membrane"/>
    <property type="match status" value="1"/>
</dbReference>
<dbReference type="RefSeq" id="WP_191138339.1">
    <property type="nucleotide sequence ID" value="NZ_JACXAG020000001.1"/>
</dbReference>
<feature type="domain" description="ABC transmembrane type-1" evidence="11">
    <location>
        <begin position="19"/>
        <end position="303"/>
    </location>
</feature>
<evidence type="ECO:0000256" key="3">
    <source>
        <dbReference type="ARBA" id="ARBA00022475"/>
    </source>
</evidence>
<dbReference type="InterPro" id="IPR011527">
    <property type="entry name" value="ABC1_TM_dom"/>
</dbReference>
<dbReference type="PROSITE" id="PS50929">
    <property type="entry name" value="ABC_TM1F"/>
    <property type="match status" value="1"/>
</dbReference>
<evidence type="ECO:0000259" key="10">
    <source>
        <dbReference type="PROSITE" id="PS50893"/>
    </source>
</evidence>
<dbReference type="PROSITE" id="PS50893">
    <property type="entry name" value="ABC_TRANSPORTER_2"/>
    <property type="match status" value="1"/>
</dbReference>